<protein>
    <submittedName>
        <fullName evidence="2">Uncharacterized protein</fullName>
    </submittedName>
</protein>
<dbReference type="EMBL" id="HBUF01111367">
    <property type="protein sequence ID" value="CAG6640296.1"/>
    <property type="molecule type" value="Transcribed_RNA"/>
</dbReference>
<dbReference type="EMBL" id="HBUF01111369">
    <property type="protein sequence ID" value="CAG6640298.1"/>
    <property type="molecule type" value="Transcribed_RNA"/>
</dbReference>
<dbReference type="AlphaFoldDB" id="A0A8D8QXJ1"/>
<proteinExistence type="predicted"/>
<name>A0A8D8QXJ1_9HEMI</name>
<evidence type="ECO:0000313" key="2">
    <source>
        <dbReference type="EMBL" id="CAG6640298.1"/>
    </source>
</evidence>
<evidence type="ECO:0000256" key="1">
    <source>
        <dbReference type="SAM" id="MobiDB-lite"/>
    </source>
</evidence>
<reference evidence="2" key="1">
    <citation type="submission" date="2021-05" db="EMBL/GenBank/DDBJ databases">
        <authorList>
            <person name="Alioto T."/>
            <person name="Alioto T."/>
            <person name="Gomez Garrido J."/>
        </authorList>
    </citation>
    <scope>NUCLEOTIDE SEQUENCE</scope>
</reference>
<dbReference type="Pfam" id="PF16021">
    <property type="entry name" value="PDCD7"/>
    <property type="match status" value="1"/>
</dbReference>
<dbReference type="EMBL" id="HBUF01111368">
    <property type="protein sequence ID" value="CAG6640297.1"/>
    <property type="molecule type" value="Transcribed_RNA"/>
</dbReference>
<sequence>MSSVASIHEISTMVKHCCQTIRTMKQLTLKPDLTNEDITWFTQSKIELGAMLSKMKQLSPHLVDKIRKRQNKRQRQKQRREERRKIKKQREEEMDDWMREKRREDVMKRKSFQNRRLVSDKVTEIDKHLSLLSHLEKLSSTLGGNIEPATPELSTRLSELRKRLERDGETEGCNSEYLFGAEDSSIEETLTRDQLLEIRHDWDQFISSEATATSIPIGWVTLSSE</sequence>
<feature type="region of interest" description="Disordered" evidence="1">
    <location>
        <begin position="59"/>
        <end position="95"/>
    </location>
</feature>
<dbReference type="InterPro" id="IPR031974">
    <property type="entry name" value="PDCD7"/>
</dbReference>
<feature type="compositionally biased region" description="Basic residues" evidence="1">
    <location>
        <begin position="66"/>
        <end position="78"/>
    </location>
</feature>
<organism evidence="2">
    <name type="scientific">Cacopsylla melanoneura</name>
    <dbReference type="NCBI Taxonomy" id="428564"/>
    <lineage>
        <taxon>Eukaryota</taxon>
        <taxon>Metazoa</taxon>
        <taxon>Ecdysozoa</taxon>
        <taxon>Arthropoda</taxon>
        <taxon>Hexapoda</taxon>
        <taxon>Insecta</taxon>
        <taxon>Pterygota</taxon>
        <taxon>Neoptera</taxon>
        <taxon>Paraneoptera</taxon>
        <taxon>Hemiptera</taxon>
        <taxon>Sternorrhyncha</taxon>
        <taxon>Psylloidea</taxon>
        <taxon>Psyllidae</taxon>
        <taxon>Psyllinae</taxon>
        <taxon>Cacopsylla</taxon>
    </lineage>
</organism>
<accession>A0A8D8QXJ1</accession>